<comment type="caution">
    <text evidence="5">The sequence shown here is derived from an EMBL/GenBank/DDBJ whole genome shotgun (WGS) entry which is preliminary data.</text>
</comment>
<keyword evidence="2 3" id="KW-0378">Hydrolase</keyword>
<dbReference type="PROSITE" id="PS00122">
    <property type="entry name" value="CARBOXYLESTERASE_B_1"/>
    <property type="match status" value="1"/>
</dbReference>
<feature type="signal peptide" evidence="3">
    <location>
        <begin position="1"/>
        <end position="18"/>
    </location>
</feature>
<dbReference type="PROSITE" id="PS00941">
    <property type="entry name" value="CARBOXYLESTERASE_B_2"/>
    <property type="match status" value="1"/>
</dbReference>
<proteinExistence type="inferred from homology"/>
<comment type="similarity">
    <text evidence="1 3">Belongs to the type-B carboxylesterase/lipase family.</text>
</comment>
<dbReference type="InterPro" id="IPR019819">
    <property type="entry name" value="Carboxylesterase_B_CS"/>
</dbReference>
<dbReference type="AlphaFoldDB" id="A0A2P4ZU88"/>
<dbReference type="Pfam" id="PF00135">
    <property type="entry name" value="COesterase"/>
    <property type="match status" value="1"/>
</dbReference>
<evidence type="ECO:0000259" key="4">
    <source>
        <dbReference type="Pfam" id="PF00135"/>
    </source>
</evidence>
<reference evidence="5 6" key="1">
    <citation type="journal article" date="2016" name="Genome Announc.">
        <title>Draft Whole-Genome Sequence of Trichoderma gamsii T6085, a Promising Biocontrol Agent of Fusarium Head Blight on Wheat.</title>
        <authorList>
            <person name="Baroncelli R."/>
            <person name="Zapparata A."/>
            <person name="Piaggeschi G."/>
            <person name="Sarrocco S."/>
            <person name="Vannacci G."/>
        </authorList>
    </citation>
    <scope>NUCLEOTIDE SEQUENCE [LARGE SCALE GENOMIC DNA]</scope>
    <source>
        <strain evidence="5 6">T6085</strain>
    </source>
</reference>
<dbReference type="PANTHER" id="PTHR11559">
    <property type="entry name" value="CARBOXYLESTERASE"/>
    <property type="match status" value="1"/>
</dbReference>
<dbReference type="InterPro" id="IPR029058">
    <property type="entry name" value="AB_hydrolase_fold"/>
</dbReference>
<organism evidence="5 6">
    <name type="scientific">Trichoderma gamsii</name>
    <dbReference type="NCBI Taxonomy" id="398673"/>
    <lineage>
        <taxon>Eukaryota</taxon>
        <taxon>Fungi</taxon>
        <taxon>Dikarya</taxon>
        <taxon>Ascomycota</taxon>
        <taxon>Pezizomycotina</taxon>
        <taxon>Sordariomycetes</taxon>
        <taxon>Hypocreomycetidae</taxon>
        <taxon>Hypocreales</taxon>
        <taxon>Hypocreaceae</taxon>
        <taxon>Trichoderma</taxon>
    </lineage>
</organism>
<dbReference type="GO" id="GO:0016787">
    <property type="term" value="F:hydrolase activity"/>
    <property type="evidence" value="ECO:0007669"/>
    <property type="project" value="UniProtKB-KW"/>
</dbReference>
<name>A0A2P4ZU88_9HYPO</name>
<feature type="domain" description="Carboxylesterase type B" evidence="4">
    <location>
        <begin position="19"/>
        <end position="538"/>
    </location>
</feature>
<evidence type="ECO:0000313" key="6">
    <source>
        <dbReference type="Proteomes" id="UP000054821"/>
    </source>
</evidence>
<gene>
    <name evidence="5" type="ORF">TGAM01_v203606</name>
</gene>
<dbReference type="InterPro" id="IPR019826">
    <property type="entry name" value="Carboxylesterase_B_AS"/>
</dbReference>
<dbReference type="STRING" id="398673.A0A2P4ZU88"/>
<dbReference type="GeneID" id="29988613"/>
<protein>
    <recommendedName>
        <fullName evidence="3">Carboxylic ester hydrolase</fullName>
        <ecNumber evidence="3">3.1.1.-</ecNumber>
    </recommendedName>
</protein>
<evidence type="ECO:0000256" key="2">
    <source>
        <dbReference type="ARBA" id="ARBA00022801"/>
    </source>
</evidence>
<evidence type="ECO:0000313" key="5">
    <source>
        <dbReference type="EMBL" id="PON27839.1"/>
    </source>
</evidence>
<dbReference type="InterPro" id="IPR050309">
    <property type="entry name" value="Type-B_Carboxylest/Lipase"/>
</dbReference>
<dbReference type="SUPFAM" id="SSF53474">
    <property type="entry name" value="alpha/beta-Hydrolases"/>
    <property type="match status" value="1"/>
</dbReference>
<dbReference type="EMBL" id="JPDN02000009">
    <property type="protein sequence ID" value="PON27839.1"/>
    <property type="molecule type" value="Genomic_DNA"/>
</dbReference>
<dbReference type="RefSeq" id="XP_018658311.1">
    <property type="nucleotide sequence ID" value="XM_018808530.1"/>
</dbReference>
<keyword evidence="3" id="KW-0732">Signal</keyword>
<dbReference type="EC" id="3.1.1.-" evidence="3"/>
<feature type="chain" id="PRO_5015020299" description="Carboxylic ester hydrolase" evidence="3">
    <location>
        <begin position="19"/>
        <end position="545"/>
    </location>
</feature>
<evidence type="ECO:0000256" key="1">
    <source>
        <dbReference type="ARBA" id="ARBA00005964"/>
    </source>
</evidence>
<dbReference type="Proteomes" id="UP000054821">
    <property type="component" value="Unassembled WGS sequence"/>
</dbReference>
<evidence type="ECO:0000256" key="3">
    <source>
        <dbReference type="RuleBase" id="RU361235"/>
    </source>
</evidence>
<keyword evidence="6" id="KW-1185">Reference proteome</keyword>
<dbReference type="InterPro" id="IPR002018">
    <property type="entry name" value="CarbesteraseB"/>
</dbReference>
<sequence>MRPGSFFAIFSLSSLSTAAPSVRLLNGTLTGSQCAYSETNFYLAIPYARPPIGEFRFTAPSIFNAKYGKDGSLNATLPAASCPQFGSSSFAESGVQSEDCLTLDVYVPPRISIQSKLPVKVWLYGGFNEAGGISDATYNGCFSAKDSIVVTVNYRVGPLGYLSVKKAGLMGNYGLQDQLLALKWVQSNIYAFGGDPKKVLLFGQSAGALDTYALGTIREIESIISAAAIQSGGSRTLPTIDDAENFTSKFVEMLNCTTFDAQCIREVPLAQLNEAFASLVSSRPNVPALDTNRQNNGFGYGWGPVVDGTFLEEQPEKIGMRVPSIIGNNANDGALFVLAQYGAALTNITESQYQEFLLYSFGRLASNVSISYPLSKYNSSVISPEFSAMSDIITDYGYKCPTYRALKATEARGVNVWAYNFNHTPTCSWYQAIPNDPEILQLLGPTHTAEIPYVFSLTNHLPLSGSPSSTSGNGNCSFDHAEIAISQFMERAWTALAKDKRPALTLVWPKWNRNSYTGIHIENLIEISELDYSNCAFWDKISNRM</sequence>
<accession>A0A2P4ZU88</accession>
<dbReference type="Gene3D" id="3.40.50.1820">
    <property type="entry name" value="alpha/beta hydrolase"/>
    <property type="match status" value="1"/>
</dbReference>